<keyword evidence="4 6" id="KW-0378">Hydrolase</keyword>
<dbReference type="RefSeq" id="WP_067660404.1">
    <property type="nucleotide sequence ID" value="NZ_FQXG01000007.1"/>
</dbReference>
<evidence type="ECO:0000313" key="9">
    <source>
        <dbReference type="Proteomes" id="UP000184268"/>
    </source>
</evidence>
<comment type="subunit">
    <text evidence="6">Heterooligomer composed of large and small subunits.</text>
</comment>
<dbReference type="NCBIfam" id="TIGR01280">
    <property type="entry name" value="xseB"/>
    <property type="match status" value="1"/>
</dbReference>
<keyword evidence="2 6" id="KW-0963">Cytoplasm</keyword>
<dbReference type="GO" id="GO:0005829">
    <property type="term" value="C:cytosol"/>
    <property type="evidence" value="ECO:0007669"/>
    <property type="project" value="TreeGrafter"/>
</dbReference>
<dbReference type="HAMAP" id="MF_00337">
    <property type="entry name" value="Exonuc_7_S"/>
    <property type="match status" value="1"/>
</dbReference>
<feature type="coiled-coil region" evidence="7">
    <location>
        <begin position="7"/>
        <end position="65"/>
    </location>
</feature>
<dbReference type="InterPro" id="IPR003761">
    <property type="entry name" value="Exonuc_VII_S"/>
</dbReference>
<dbReference type="STRING" id="299255.SAMN02745129_4268"/>
<name>A0A1M5YHT1_9GAMM</name>
<evidence type="ECO:0000256" key="3">
    <source>
        <dbReference type="ARBA" id="ARBA00022722"/>
    </source>
</evidence>
<dbReference type="SUPFAM" id="SSF116842">
    <property type="entry name" value="XseB-like"/>
    <property type="match status" value="1"/>
</dbReference>
<dbReference type="OrthoDB" id="5591562at2"/>
<evidence type="ECO:0000256" key="6">
    <source>
        <dbReference type="HAMAP-Rule" id="MF_00337"/>
    </source>
</evidence>
<keyword evidence="7" id="KW-0175">Coiled coil</keyword>
<evidence type="ECO:0000256" key="7">
    <source>
        <dbReference type="SAM" id="Coils"/>
    </source>
</evidence>
<dbReference type="GO" id="GO:0009318">
    <property type="term" value="C:exodeoxyribonuclease VII complex"/>
    <property type="evidence" value="ECO:0007669"/>
    <property type="project" value="UniProtKB-UniRule"/>
</dbReference>
<proteinExistence type="inferred from homology"/>
<keyword evidence="9" id="KW-1185">Reference proteome</keyword>
<dbReference type="PIRSF" id="PIRSF006488">
    <property type="entry name" value="Exonuc_VII_S"/>
    <property type="match status" value="1"/>
</dbReference>
<dbReference type="GO" id="GO:0006308">
    <property type="term" value="P:DNA catabolic process"/>
    <property type="evidence" value="ECO:0007669"/>
    <property type="project" value="UniProtKB-UniRule"/>
</dbReference>
<gene>
    <name evidence="6" type="primary">xseB</name>
    <name evidence="8" type="ORF">SAMN02745129_4268</name>
</gene>
<dbReference type="GO" id="GO:0008855">
    <property type="term" value="F:exodeoxyribonuclease VII activity"/>
    <property type="evidence" value="ECO:0007669"/>
    <property type="project" value="UniProtKB-UniRule"/>
</dbReference>
<evidence type="ECO:0000256" key="1">
    <source>
        <dbReference type="ARBA" id="ARBA00009998"/>
    </source>
</evidence>
<reference evidence="8 9" key="1">
    <citation type="submission" date="2016-11" db="EMBL/GenBank/DDBJ databases">
        <authorList>
            <person name="Jaros S."/>
            <person name="Januszkiewicz K."/>
            <person name="Wedrychowicz H."/>
        </authorList>
    </citation>
    <scope>NUCLEOTIDE SEQUENCE [LARGE SCALE GENOMIC DNA]</scope>
    <source>
        <strain evidence="8 9">DSM 16917</strain>
    </source>
</reference>
<dbReference type="NCBIfam" id="NF002137">
    <property type="entry name" value="PRK00977.1-1"/>
    <property type="match status" value="1"/>
</dbReference>
<evidence type="ECO:0000256" key="4">
    <source>
        <dbReference type="ARBA" id="ARBA00022801"/>
    </source>
</evidence>
<dbReference type="Gene3D" id="1.10.287.1040">
    <property type="entry name" value="Exonuclease VII, small subunit"/>
    <property type="match status" value="1"/>
</dbReference>
<organism evidence="8 9">
    <name type="scientific">Ferrimonas marina</name>
    <dbReference type="NCBI Taxonomy" id="299255"/>
    <lineage>
        <taxon>Bacteria</taxon>
        <taxon>Pseudomonadati</taxon>
        <taxon>Pseudomonadota</taxon>
        <taxon>Gammaproteobacteria</taxon>
        <taxon>Alteromonadales</taxon>
        <taxon>Ferrimonadaceae</taxon>
        <taxon>Ferrimonas</taxon>
    </lineage>
</organism>
<comment type="catalytic activity">
    <reaction evidence="6">
        <text>Exonucleolytic cleavage in either 5'- to 3'- or 3'- to 5'-direction to yield nucleoside 5'-phosphates.</text>
        <dbReference type="EC" id="3.1.11.6"/>
    </reaction>
</comment>
<dbReference type="NCBIfam" id="NF002140">
    <property type="entry name" value="PRK00977.1-4"/>
    <property type="match status" value="1"/>
</dbReference>
<dbReference type="EC" id="3.1.11.6" evidence="6"/>
<keyword evidence="3 6" id="KW-0540">Nuclease</keyword>
<evidence type="ECO:0000256" key="2">
    <source>
        <dbReference type="ARBA" id="ARBA00022490"/>
    </source>
</evidence>
<dbReference type="AlphaFoldDB" id="A0A1M5YHT1"/>
<comment type="similarity">
    <text evidence="1 6">Belongs to the XseB family.</text>
</comment>
<dbReference type="Pfam" id="PF02609">
    <property type="entry name" value="Exonuc_VII_S"/>
    <property type="match status" value="1"/>
</dbReference>
<sequence length="79" mass="8962">MAKKPENLSFEQSLQELEQIVAQLEQGEIPLEQALKQFERGITLVRASQHKLDQAEQQVSMLTQQAGHDDTLTPFANEE</sequence>
<comment type="subcellular location">
    <subcellularLocation>
        <location evidence="6">Cytoplasm</location>
    </subcellularLocation>
</comment>
<accession>A0A1M5YHT1</accession>
<evidence type="ECO:0000313" key="8">
    <source>
        <dbReference type="EMBL" id="SHI11587.1"/>
    </source>
</evidence>
<comment type="function">
    <text evidence="6">Bidirectionally degrades single-stranded DNA into large acid-insoluble oligonucleotides, which are then degraded further into small acid-soluble oligonucleotides.</text>
</comment>
<dbReference type="EMBL" id="FQXG01000007">
    <property type="protein sequence ID" value="SHI11587.1"/>
    <property type="molecule type" value="Genomic_DNA"/>
</dbReference>
<dbReference type="Proteomes" id="UP000184268">
    <property type="component" value="Unassembled WGS sequence"/>
</dbReference>
<protein>
    <recommendedName>
        <fullName evidence="6">Exodeoxyribonuclease 7 small subunit</fullName>
        <ecNumber evidence="6">3.1.11.6</ecNumber>
    </recommendedName>
    <alternativeName>
        <fullName evidence="6">Exodeoxyribonuclease VII small subunit</fullName>
        <shortName evidence="6">Exonuclease VII small subunit</shortName>
    </alternativeName>
</protein>
<dbReference type="PANTHER" id="PTHR34137:SF1">
    <property type="entry name" value="EXODEOXYRIBONUCLEASE 7 SMALL SUBUNIT"/>
    <property type="match status" value="1"/>
</dbReference>
<dbReference type="PANTHER" id="PTHR34137">
    <property type="entry name" value="EXODEOXYRIBONUCLEASE 7 SMALL SUBUNIT"/>
    <property type="match status" value="1"/>
</dbReference>
<evidence type="ECO:0000256" key="5">
    <source>
        <dbReference type="ARBA" id="ARBA00022839"/>
    </source>
</evidence>
<keyword evidence="5 6" id="KW-0269">Exonuclease</keyword>
<dbReference type="InterPro" id="IPR037004">
    <property type="entry name" value="Exonuc_VII_ssu_sf"/>
</dbReference>